<keyword evidence="1" id="KW-0472">Membrane</keyword>
<reference evidence="2 3" key="1">
    <citation type="journal article" date="2016" name="Nat. Commun.">
        <title>Thousands of microbial genomes shed light on interconnected biogeochemical processes in an aquifer system.</title>
        <authorList>
            <person name="Anantharaman K."/>
            <person name="Brown C.T."/>
            <person name="Hug L.A."/>
            <person name="Sharon I."/>
            <person name="Castelle C.J."/>
            <person name="Probst A.J."/>
            <person name="Thomas B.C."/>
            <person name="Singh A."/>
            <person name="Wilkins M.J."/>
            <person name="Karaoz U."/>
            <person name="Brodie E.L."/>
            <person name="Williams K.H."/>
            <person name="Hubbard S.S."/>
            <person name="Banfield J.F."/>
        </authorList>
    </citation>
    <scope>NUCLEOTIDE SEQUENCE [LARGE SCALE GENOMIC DNA]</scope>
</reference>
<feature type="transmembrane region" description="Helical" evidence="1">
    <location>
        <begin position="244"/>
        <end position="264"/>
    </location>
</feature>
<feature type="transmembrane region" description="Helical" evidence="1">
    <location>
        <begin position="7"/>
        <end position="26"/>
    </location>
</feature>
<feature type="transmembrane region" description="Helical" evidence="1">
    <location>
        <begin position="175"/>
        <end position="190"/>
    </location>
</feature>
<feature type="transmembrane region" description="Helical" evidence="1">
    <location>
        <begin position="451"/>
        <end position="470"/>
    </location>
</feature>
<evidence type="ECO:0000313" key="3">
    <source>
        <dbReference type="Proteomes" id="UP000177199"/>
    </source>
</evidence>
<dbReference type="PANTHER" id="PTHR38454">
    <property type="entry name" value="INTEGRAL MEMBRANE PROTEIN-RELATED"/>
    <property type="match status" value="1"/>
</dbReference>
<organism evidence="2 3">
    <name type="scientific">Candidatus Roizmanbacteria bacterium RIFCSPHIGHO2_12_FULL_33_9</name>
    <dbReference type="NCBI Taxonomy" id="1802045"/>
    <lineage>
        <taxon>Bacteria</taxon>
        <taxon>Candidatus Roizmaniibacteriota</taxon>
    </lineage>
</organism>
<gene>
    <name evidence="2" type="ORF">A3F29_00355</name>
</gene>
<dbReference type="Proteomes" id="UP000177199">
    <property type="component" value="Unassembled WGS sequence"/>
</dbReference>
<name>A0A1F7HI49_9BACT</name>
<dbReference type="EMBL" id="MFZV01000044">
    <property type="protein sequence ID" value="OGK30442.1"/>
    <property type="molecule type" value="Genomic_DNA"/>
</dbReference>
<keyword evidence="1" id="KW-1133">Transmembrane helix</keyword>
<proteinExistence type="predicted"/>
<evidence type="ECO:0000256" key="1">
    <source>
        <dbReference type="SAM" id="Phobius"/>
    </source>
</evidence>
<feature type="transmembrane region" description="Helical" evidence="1">
    <location>
        <begin position="413"/>
        <end position="431"/>
    </location>
</feature>
<feature type="transmembrane region" description="Helical" evidence="1">
    <location>
        <begin position="152"/>
        <end position="169"/>
    </location>
</feature>
<comment type="caution">
    <text evidence="2">The sequence shown here is derived from an EMBL/GenBank/DDBJ whole genome shotgun (WGS) entry which is preliminary data.</text>
</comment>
<evidence type="ECO:0000313" key="2">
    <source>
        <dbReference type="EMBL" id="OGK30442.1"/>
    </source>
</evidence>
<dbReference type="InterPro" id="IPR018580">
    <property type="entry name" value="Uncharacterised_YfhO"/>
</dbReference>
<sequence>MIKRIQLYIVPILFIIIIILFFRAYFFQNKVPFPSNLLVSFYEPWKSYKWEGYASGPSNKPIGFDNLRISYPIRKITTEQIKNFNLPLWNPYYFSGNTLLATYQSAGFHPLGFLFLILPQIDAWSIIIIFTPFFSSIFMYLFLRELGLTKKSSFFGSIVFAFSGLMIAWWEESLMSGYSILFLPLILYGIEKTFKKISTLNYLTIVLGLVFSIFSGWFQTTFYVLIFSFLWLIFRSFNFKKLNYFFLVLNAYILSILISAVHLFPSLEAYMYSARGSTDAKFIFEIYFAQLYHLATFIAPDFFGNPGTYNYIGTGFYYEKVIFIGIPGLIFGLYELIKLKKVTNSENFFKIVFLISLSLGFALPTSWLFLYYLKLPFFSVILPSRIFFISIFSFSVLCSFGIEKFFKIKEKKILIVLGFLLCALLLLWTYATFYKTKHYDDQFGLVPLKNLILPSVIFLIMDFLIIFYLIKKKSANIVYFGIISISLFSSLYFANKYLYFSERKFVFPTVPVISQLQKITGLNRFWSVGEAYIDRNFSVYYKLFSPEGYDSFYIRRYGELMYAGLKKGKYSKQIPRTDATVRFAKDIAEIAEDPYRKKMLSILSVSYVVSKNTDPYKNSGDFKRIWFDNYFSIYRNKNALPRAFLLGSFIKENDPQRILNALFEQKNDLSKTVILEETPKNFKNSENIKGSAKIASYEPISVIIRTQSNTDSLLFLSDNYYPGWNAYIDSLPTKIYRANYSFRSVVVSKGSHVVAFKYEPKSFYYGILATIFGLIFLVLTCFGIKKLNEKFKN</sequence>
<feature type="transmembrane region" description="Helical" evidence="1">
    <location>
        <begin position="477"/>
        <end position="494"/>
    </location>
</feature>
<accession>A0A1F7HI49</accession>
<feature type="transmembrane region" description="Helical" evidence="1">
    <location>
        <begin position="123"/>
        <end position="143"/>
    </location>
</feature>
<feature type="transmembrane region" description="Helical" evidence="1">
    <location>
        <begin position="377"/>
        <end position="401"/>
    </location>
</feature>
<dbReference type="PANTHER" id="PTHR38454:SF1">
    <property type="entry name" value="INTEGRAL MEMBRANE PROTEIN"/>
    <property type="match status" value="1"/>
</dbReference>
<protein>
    <recommendedName>
        <fullName evidence="4">Membrane protein 6-pyruvoyl-tetrahydropterin synthase-related domain-containing protein</fullName>
    </recommendedName>
</protein>
<feature type="transmembrane region" description="Helical" evidence="1">
    <location>
        <begin position="348"/>
        <end position="371"/>
    </location>
</feature>
<dbReference type="Pfam" id="PF09586">
    <property type="entry name" value="YfhO"/>
    <property type="match status" value="1"/>
</dbReference>
<keyword evidence="1" id="KW-0812">Transmembrane</keyword>
<dbReference type="AlphaFoldDB" id="A0A1F7HI49"/>
<evidence type="ECO:0008006" key="4">
    <source>
        <dbReference type="Google" id="ProtNLM"/>
    </source>
</evidence>
<feature type="transmembrane region" description="Helical" evidence="1">
    <location>
        <begin position="763"/>
        <end position="784"/>
    </location>
</feature>
<feature type="transmembrane region" description="Helical" evidence="1">
    <location>
        <begin position="315"/>
        <end position="336"/>
    </location>
</feature>
<feature type="transmembrane region" description="Helical" evidence="1">
    <location>
        <begin position="284"/>
        <end position="303"/>
    </location>
</feature>
<feature type="transmembrane region" description="Helical" evidence="1">
    <location>
        <begin position="202"/>
        <end position="232"/>
    </location>
</feature>